<dbReference type="SMART" id="SM00448">
    <property type="entry name" value="REC"/>
    <property type="match status" value="1"/>
</dbReference>
<feature type="domain" description="HDOD" evidence="3">
    <location>
        <begin position="179"/>
        <end position="376"/>
    </location>
</feature>
<proteinExistence type="predicted"/>
<name>A0A7W5E454_9BACT</name>
<dbReference type="AlphaFoldDB" id="A0A7W5E454"/>
<dbReference type="InterPro" id="IPR011006">
    <property type="entry name" value="CheY-like_superfamily"/>
</dbReference>
<sequence>MNHHCSSALVVDDEPLVRNLTIRALAREGFHCDSAKDGREAAKLAAKGNYDVVVTDLKMPNQNGHALAVELMSMPSPPSVVVLTGVTEPRLAKDLISRGIDDIIYKPIDYSVLSMKVRAIAERSAAARALTTKTTQADCVEPNVAAPASSVASDSGSSGCVAPITQQDVADNIKARKSVVPICDTSLSVYRMSGSEQMDTKALTDAISKNARLTEEIISIAQSPFYNQSGIAIADLPRAVVQLGQKRVGRLALAATAQAALLSDEPSPLNLGLIWARGVASGLAIELMIEQGGHESISDGLILCAAMQDAARVALARLYPERYQEMIDECLESKRSLHEMEMIVFGMDSQTISSLSMNAFGINKSEIDVLVHLHDSDESLSRLPQKLQTRIKLVRLAGYVAQAVIGIWEPWVEIQIPRRGAADELELWSIDSVIEKTRENSEGINFKPAVTSKLGTQETTQRGLDYCSAASDSYDFLEPVVASLRPEMANCFNPTNADGDVLLNFLGGQSADAQKMVDAATNANICVAIRREDAEFYQALPNKIELPLSYGAMHKKLGDLNSDAS</sequence>
<reference evidence="4 5" key="1">
    <citation type="submission" date="2020-08" db="EMBL/GenBank/DDBJ databases">
        <title>Genomic Encyclopedia of Type Strains, Phase III (KMG-III): the genomes of soil and plant-associated and newly described type strains.</title>
        <authorList>
            <person name="Whitman W."/>
        </authorList>
    </citation>
    <scope>NUCLEOTIDE SEQUENCE [LARGE SCALE GENOMIC DNA]</scope>
    <source>
        <strain evidence="4 5">CECT 8075</strain>
    </source>
</reference>
<accession>A0A7W5E454</accession>
<dbReference type="Pfam" id="PF08668">
    <property type="entry name" value="HDOD"/>
    <property type="match status" value="1"/>
</dbReference>
<dbReference type="InterPro" id="IPR001789">
    <property type="entry name" value="Sig_transdc_resp-reg_receiver"/>
</dbReference>
<dbReference type="Pfam" id="PF00072">
    <property type="entry name" value="Response_reg"/>
    <property type="match status" value="1"/>
</dbReference>
<dbReference type="InterPro" id="IPR052340">
    <property type="entry name" value="RNase_Y/CdgJ"/>
</dbReference>
<organism evidence="4 5">
    <name type="scientific">Aporhodopirellula rubra</name>
    <dbReference type="NCBI Taxonomy" id="980271"/>
    <lineage>
        <taxon>Bacteria</taxon>
        <taxon>Pseudomonadati</taxon>
        <taxon>Planctomycetota</taxon>
        <taxon>Planctomycetia</taxon>
        <taxon>Pirellulales</taxon>
        <taxon>Pirellulaceae</taxon>
        <taxon>Aporhodopirellula</taxon>
    </lineage>
</organism>
<dbReference type="GO" id="GO:0000160">
    <property type="term" value="P:phosphorelay signal transduction system"/>
    <property type="evidence" value="ECO:0007669"/>
    <property type="project" value="InterPro"/>
</dbReference>
<dbReference type="PANTHER" id="PTHR33525">
    <property type="match status" value="1"/>
</dbReference>
<keyword evidence="1" id="KW-0597">Phosphoprotein</keyword>
<gene>
    <name evidence="4" type="ORF">FHS27_005274</name>
</gene>
<evidence type="ECO:0000313" key="5">
    <source>
        <dbReference type="Proteomes" id="UP000536179"/>
    </source>
</evidence>
<dbReference type="PROSITE" id="PS50110">
    <property type="entry name" value="RESPONSE_REGULATORY"/>
    <property type="match status" value="1"/>
</dbReference>
<evidence type="ECO:0000256" key="1">
    <source>
        <dbReference type="PROSITE-ProRule" id="PRU00169"/>
    </source>
</evidence>
<dbReference type="SUPFAM" id="SSF109604">
    <property type="entry name" value="HD-domain/PDEase-like"/>
    <property type="match status" value="1"/>
</dbReference>
<feature type="domain" description="Response regulatory" evidence="2">
    <location>
        <begin position="7"/>
        <end position="121"/>
    </location>
</feature>
<keyword evidence="5" id="KW-1185">Reference proteome</keyword>
<feature type="modified residue" description="4-aspartylphosphate" evidence="1">
    <location>
        <position position="56"/>
    </location>
</feature>
<dbReference type="CDD" id="cd00156">
    <property type="entry name" value="REC"/>
    <property type="match status" value="1"/>
</dbReference>
<protein>
    <submittedName>
        <fullName evidence="4">CheY-like chemotaxis protein</fullName>
    </submittedName>
</protein>
<dbReference type="Proteomes" id="UP000536179">
    <property type="component" value="Unassembled WGS sequence"/>
</dbReference>
<dbReference type="SUPFAM" id="SSF52172">
    <property type="entry name" value="CheY-like"/>
    <property type="match status" value="1"/>
</dbReference>
<evidence type="ECO:0000313" key="4">
    <source>
        <dbReference type="EMBL" id="MBB3209434.1"/>
    </source>
</evidence>
<dbReference type="RefSeq" id="WP_184308055.1">
    <property type="nucleotide sequence ID" value="NZ_JACHXU010000023.1"/>
</dbReference>
<dbReference type="Gene3D" id="1.10.3210.10">
    <property type="entry name" value="Hypothetical protein af1432"/>
    <property type="match status" value="1"/>
</dbReference>
<comment type="caution">
    <text evidence="4">The sequence shown here is derived from an EMBL/GenBank/DDBJ whole genome shotgun (WGS) entry which is preliminary data.</text>
</comment>
<evidence type="ECO:0000259" key="2">
    <source>
        <dbReference type="PROSITE" id="PS50110"/>
    </source>
</evidence>
<dbReference type="PROSITE" id="PS51833">
    <property type="entry name" value="HDOD"/>
    <property type="match status" value="1"/>
</dbReference>
<dbReference type="Gene3D" id="3.40.50.2300">
    <property type="match status" value="1"/>
</dbReference>
<dbReference type="PANTHER" id="PTHR33525:SF3">
    <property type="entry name" value="RIBONUCLEASE Y"/>
    <property type="match status" value="1"/>
</dbReference>
<dbReference type="EMBL" id="JACHXU010000023">
    <property type="protein sequence ID" value="MBB3209434.1"/>
    <property type="molecule type" value="Genomic_DNA"/>
</dbReference>
<evidence type="ECO:0000259" key="3">
    <source>
        <dbReference type="PROSITE" id="PS51833"/>
    </source>
</evidence>
<dbReference type="InterPro" id="IPR013976">
    <property type="entry name" value="HDOD"/>
</dbReference>